<dbReference type="SUPFAM" id="SSF53474">
    <property type="entry name" value="alpha/beta-Hydrolases"/>
    <property type="match status" value="1"/>
</dbReference>
<dbReference type="EMBL" id="BAAAEO010000007">
    <property type="protein sequence ID" value="GAA0565642.1"/>
    <property type="molecule type" value="Genomic_DNA"/>
</dbReference>
<proteinExistence type="predicted"/>
<dbReference type="PANTHER" id="PTHR42776">
    <property type="entry name" value="SERINE PEPTIDASE S9 FAMILY MEMBER"/>
    <property type="match status" value="1"/>
</dbReference>
<dbReference type="Gene3D" id="3.40.50.1820">
    <property type="entry name" value="alpha/beta hydrolase"/>
    <property type="match status" value="1"/>
</dbReference>
<evidence type="ECO:0000313" key="3">
    <source>
        <dbReference type="EMBL" id="GAA0565642.1"/>
    </source>
</evidence>
<dbReference type="InterPro" id="IPR029058">
    <property type="entry name" value="AB_hydrolase_fold"/>
</dbReference>
<gene>
    <name evidence="3" type="ORF">GCM10009098_37210</name>
</gene>
<dbReference type="Pfam" id="PF00326">
    <property type="entry name" value="Peptidase_S9"/>
    <property type="match status" value="1"/>
</dbReference>
<comment type="caution">
    <text evidence="3">The sequence shown here is derived from an EMBL/GenBank/DDBJ whole genome shotgun (WGS) entry which is preliminary data.</text>
</comment>
<evidence type="ECO:0000256" key="1">
    <source>
        <dbReference type="ARBA" id="ARBA00022801"/>
    </source>
</evidence>
<dbReference type="SUPFAM" id="SSF82171">
    <property type="entry name" value="DPP6 N-terminal domain-like"/>
    <property type="match status" value="1"/>
</dbReference>
<dbReference type="PANTHER" id="PTHR42776:SF28">
    <property type="entry name" value="GLUTAMYL ENDOPEPTIDASE, CHLOROPLASTIC-RELATED"/>
    <property type="match status" value="1"/>
</dbReference>
<sequence length="782" mass="88322">MLRIGLFLFSCWISSLHALTYQQPDGRLAQLVDAASSINWQLSASEKWLLQTEVAAYPELQMLSQQTAALAGLQINLSQLSAGLGRGYQRISIKSMQQATRYEWSANTGQALFSPRLSPDEQWLSVVVAEPHGLFIELMNLQTGKRKRMRQRLNAVLGIQYQWLADSSGVVAAVATSPDTPLQKALSIQPVVRESTGKAAKLRTFQHLLQSDNDAAYFEQLVQSRLVRVSTRLAIKTIAELPLYAFSLSPDNRFILTQQLSRPYSFRVRYTHFPRQAAIYDLRGHKLFDAGSLDLHESRKTRNGPRILSWQPHQPATLYWIAKSDDKASNDEIWQWSAPFSEKPHLLYTTAWRYKRLLWSDNKLAILYETDEETEQERAWLFAAGLSDTPQLWYQRHIKDQYALPGEPLLAKNRYFRQVLQRSESGELYIRSRDNTTLQARLLKMMPATQQQTLLWQSAADAEETPLALLTDETLLFTRQTPVQPPELYLKTVQGAVQQLTARPHPAPVLAQVQQQLVEYQRKDGVKLSGRLYLPGGYKPADGPLPVLMWAYPREYTSVTLAEQRTVPEQRFANFRPTSAQPFVALGYAVFDQVTMPIISTEGALPNDNFLPQLIANAEAAVDVLVNLGVAERGNIAVAGHSYGAFMVANLLAHTDLFAAGIARSGAYNRSLTPFGFQSEKRSLWQNTALYTKMSPFLHADQINAPLLLIHGEADANSGTFPLQSVRLFDALQGLGKQSRLVLLPFEGHHYQSRESLLHMLWEQQKWLSRHLKATPAMHAVH</sequence>
<organism evidence="3 4">
    <name type="scientific">Rheinheimera aquimaris</name>
    <dbReference type="NCBI Taxonomy" id="412437"/>
    <lineage>
        <taxon>Bacteria</taxon>
        <taxon>Pseudomonadati</taxon>
        <taxon>Pseudomonadota</taxon>
        <taxon>Gammaproteobacteria</taxon>
        <taxon>Chromatiales</taxon>
        <taxon>Chromatiaceae</taxon>
        <taxon>Rheinheimera</taxon>
    </lineage>
</organism>
<dbReference type="RefSeq" id="WP_226768174.1">
    <property type="nucleotide sequence ID" value="NZ_BAAAEO010000007.1"/>
</dbReference>
<protein>
    <submittedName>
        <fullName evidence="3">Prolyl oligopeptidase family serine peptidase</fullName>
    </submittedName>
</protein>
<keyword evidence="1" id="KW-0378">Hydrolase</keyword>
<reference evidence="4" key="1">
    <citation type="journal article" date="2019" name="Int. J. Syst. Evol. Microbiol.">
        <title>The Global Catalogue of Microorganisms (GCM) 10K type strain sequencing project: providing services to taxonomists for standard genome sequencing and annotation.</title>
        <authorList>
            <consortium name="The Broad Institute Genomics Platform"/>
            <consortium name="The Broad Institute Genome Sequencing Center for Infectious Disease"/>
            <person name="Wu L."/>
            <person name="Ma J."/>
        </authorList>
    </citation>
    <scope>NUCLEOTIDE SEQUENCE [LARGE SCALE GENOMIC DNA]</scope>
    <source>
        <strain evidence="4">JCM 14331</strain>
    </source>
</reference>
<accession>A0ABP3PEP2</accession>
<dbReference type="Proteomes" id="UP001501169">
    <property type="component" value="Unassembled WGS sequence"/>
</dbReference>
<name>A0ABP3PEP2_9GAMM</name>
<evidence type="ECO:0000259" key="2">
    <source>
        <dbReference type="Pfam" id="PF00326"/>
    </source>
</evidence>
<evidence type="ECO:0000313" key="4">
    <source>
        <dbReference type="Proteomes" id="UP001501169"/>
    </source>
</evidence>
<dbReference type="InterPro" id="IPR001375">
    <property type="entry name" value="Peptidase_S9_cat"/>
</dbReference>
<feature type="domain" description="Peptidase S9 prolyl oligopeptidase catalytic" evidence="2">
    <location>
        <begin position="620"/>
        <end position="774"/>
    </location>
</feature>
<keyword evidence="4" id="KW-1185">Reference proteome</keyword>